<proteinExistence type="predicted"/>
<accession>A0ABM1MX39</accession>
<protein>
    <submittedName>
        <fullName evidence="6">Tyrosine-protein kinase Dnt-like</fullName>
    </submittedName>
</protein>
<evidence type="ECO:0000313" key="6">
    <source>
        <dbReference type="RefSeq" id="XP_017779139.1"/>
    </source>
</evidence>
<evidence type="ECO:0000256" key="2">
    <source>
        <dbReference type="ARBA" id="ARBA00023180"/>
    </source>
</evidence>
<dbReference type="Proteomes" id="UP000695000">
    <property type="component" value="Unplaced"/>
</dbReference>
<dbReference type="PROSITE" id="PS50814">
    <property type="entry name" value="WIF"/>
    <property type="match status" value="1"/>
</dbReference>
<gene>
    <name evidence="6" type="primary">LOC108564567</name>
</gene>
<sequence>MARVLILVLLLASLANPSVAYLNVFISPTEVMKLLGIDAELFYVREGVVNTYALNFVVMVPPNMSDLQFSWQSLTKQPLPYVLSVKYNTEGALLPPQMNISSAGVIPTSVQTFRLRLLCTGLEATQTEVQLHLNVSTHNKLHNNTSVKIRRNKICQKGMNRKFQLNSSNNPIKASTPIPKICINYPKDATECRHTFGRLWGGG</sequence>
<dbReference type="SMART" id="SM00469">
    <property type="entry name" value="WIF"/>
    <property type="match status" value="1"/>
</dbReference>
<evidence type="ECO:0000256" key="1">
    <source>
        <dbReference type="ARBA" id="ARBA00022729"/>
    </source>
</evidence>
<dbReference type="Gene3D" id="2.60.40.2170">
    <property type="entry name" value="Wnt, WIF domain"/>
    <property type="match status" value="1"/>
</dbReference>
<evidence type="ECO:0000256" key="3">
    <source>
        <dbReference type="SAM" id="SignalP"/>
    </source>
</evidence>
<reference evidence="6" key="1">
    <citation type="submission" date="2025-08" db="UniProtKB">
        <authorList>
            <consortium name="RefSeq"/>
        </authorList>
    </citation>
    <scope>IDENTIFICATION</scope>
    <source>
        <tissue evidence="6">Whole Larva</tissue>
    </source>
</reference>
<feature type="non-terminal residue" evidence="6">
    <location>
        <position position="203"/>
    </location>
</feature>
<dbReference type="RefSeq" id="XP_017779139.1">
    <property type="nucleotide sequence ID" value="XM_017923650.1"/>
</dbReference>
<keyword evidence="2" id="KW-0325">Glycoprotein</keyword>
<feature type="chain" id="PRO_5046568151" evidence="3">
    <location>
        <begin position="21"/>
        <end position="203"/>
    </location>
</feature>
<feature type="signal peptide" evidence="3">
    <location>
        <begin position="1"/>
        <end position="20"/>
    </location>
</feature>
<keyword evidence="1 3" id="KW-0732">Signal</keyword>
<dbReference type="GeneID" id="108564567"/>
<feature type="domain" description="WIF" evidence="4">
    <location>
        <begin position="24"/>
        <end position="155"/>
    </location>
</feature>
<dbReference type="InterPro" id="IPR038677">
    <property type="entry name" value="WIF_sf"/>
</dbReference>
<evidence type="ECO:0000259" key="4">
    <source>
        <dbReference type="PROSITE" id="PS50814"/>
    </source>
</evidence>
<dbReference type="Pfam" id="PF02019">
    <property type="entry name" value="WIF"/>
    <property type="match status" value="1"/>
</dbReference>
<name>A0ABM1MX39_NICVS</name>
<evidence type="ECO:0000313" key="5">
    <source>
        <dbReference type="Proteomes" id="UP000695000"/>
    </source>
</evidence>
<organism evidence="5 6">
    <name type="scientific">Nicrophorus vespilloides</name>
    <name type="common">Boreal carrion beetle</name>
    <dbReference type="NCBI Taxonomy" id="110193"/>
    <lineage>
        <taxon>Eukaryota</taxon>
        <taxon>Metazoa</taxon>
        <taxon>Ecdysozoa</taxon>
        <taxon>Arthropoda</taxon>
        <taxon>Hexapoda</taxon>
        <taxon>Insecta</taxon>
        <taxon>Pterygota</taxon>
        <taxon>Neoptera</taxon>
        <taxon>Endopterygota</taxon>
        <taxon>Coleoptera</taxon>
        <taxon>Polyphaga</taxon>
        <taxon>Staphyliniformia</taxon>
        <taxon>Silphidae</taxon>
        <taxon>Nicrophorinae</taxon>
        <taxon>Nicrophorus</taxon>
    </lineage>
</organism>
<keyword evidence="5" id="KW-1185">Reference proteome</keyword>
<dbReference type="InterPro" id="IPR003306">
    <property type="entry name" value="WIF"/>
</dbReference>